<dbReference type="InterPro" id="IPR001846">
    <property type="entry name" value="VWF_type-D"/>
</dbReference>
<evidence type="ECO:0000256" key="5">
    <source>
        <dbReference type="ARBA" id="ARBA00023157"/>
    </source>
</evidence>
<evidence type="ECO:0000256" key="6">
    <source>
        <dbReference type="PROSITE-ProRule" id="PRU00302"/>
    </source>
</evidence>
<dbReference type="Pfam" id="PF06119">
    <property type="entry name" value="NIDO"/>
    <property type="match status" value="1"/>
</dbReference>
<dbReference type="SMART" id="SM00539">
    <property type="entry name" value="NIDO"/>
    <property type="match status" value="1"/>
</dbReference>
<gene>
    <name evidence="13" type="primary">CSON013620</name>
</gene>
<dbReference type="SMART" id="SM00723">
    <property type="entry name" value="AMOP"/>
    <property type="match status" value="1"/>
</dbReference>
<keyword evidence="6" id="KW-0768">Sushi</keyword>
<feature type="domain" description="AMOP" evidence="9">
    <location>
        <begin position="601"/>
        <end position="746"/>
    </location>
</feature>
<evidence type="ECO:0000259" key="10">
    <source>
        <dbReference type="PROSITE" id="PS50923"/>
    </source>
</evidence>
<feature type="domain" description="Sushi" evidence="10">
    <location>
        <begin position="1057"/>
        <end position="1117"/>
    </location>
</feature>
<evidence type="ECO:0000259" key="9">
    <source>
        <dbReference type="PROSITE" id="PS50856"/>
    </source>
</evidence>
<sequence length="1215" mass="139678">MWLKFFIILLVLIAAINSSKNLTSNENRNLKENITILVSDHIADVIQINFNKNSTFPNKNSTKTRSALTGPTIKYNWNDPINRYSPKDFYQNTKTQKYVISESRLQEIRSHLLYPFHDTGNADGFGDLQTDLHSSTSQILKKFNFTLPFFGINYNYIRVSMNGFLEFSDPPPNYKYPLVFPIREWPKKNDPAFIGIFHSKCRIGEVTIRDIDQREPGVYYSVHSNLAKVHDRYSIELRERLLWDIRQGIIGSDTFHPKHVIIVTWKNMTFAGGLDTTLRRTNTFQAVIATDEVFTYVMFNYADINWSTHTEAGGDTVKGEGGTPAFIGFNAGNGSRSFEYKPYSQSDHIFNLANPNSGQKMPGRHIFRIDEEILPGTCNIDPEQSILHISPQSGNMLGGSIINVTGPCFNPNHEIRCIFDTIEVIGVFVDVNRAICIQPFLTVSGHINLDVFHEIDSRRLWRAKYFVETAASATEMIWFKTFDVYKKNFISLDLAWNSNNLTVNTKTFLQISLYGYQERDHNLIFIGKLGDYIPNSGSHSFKSVDFIDQITDEFLDIEVGVIKIEQMNPPKIHGIAVSSVLWSKPIPLGWYFGPQWREKYGNLWPEALCNNWIDREEKLMHFARNIPICPCTLEHAMNDKGRFLPDFGCELNGNETSCKENPDVMTCFKSGFSGSSDNPEQQCCYDQNHILMLSTDQIGGSRPKRFNDHSHVPSLSQYIHDIIPFYTCCAWQTENSDSCELFRYQMRLSQDCVGYQPPSIASVFGDPHFITLDGLEYSFNGIGEFVLLKSTDSRDKFEIQGRFEQMPRNSYGEIKASHLSSIALKGNSSNVIEIRMRSRESVRYRLDVFLDGKRIFFDKFSMKQQFYGGITVYTPLEVLNQSTVVVMMESGIGLEIKENIGLMSVQVYVPWNFINKTRGLLGNFNWNQDDDFTLPNGEVLSINPENLETIHKEFGMKWLLSDKDQEGKGKSLFLHEYGRTSDFYTNDKFQPNFIKEPRIFLPANQSNAIENATRICDESYQCRFDFGLTLNWEVAKSTKMSYDDTLKQRKINGERVISCGILDTPRYGYKSNLSFFAGTTVEFICYEGFVIKGDPSRSCTAEGKWTKEIHGYTDCIRFEEEIARTTGISLAIFLFIIVPLSLISIIILKQHFKTLREKQETLEDEKRWNEIELMRIQQQELIEAAQNEGIRNELIDKNYEINDDEKKKRLIETPL</sequence>
<reference evidence="13" key="1">
    <citation type="submission" date="2018-07" db="EMBL/GenBank/DDBJ databases">
        <authorList>
            <person name="Quirk P.G."/>
            <person name="Krulwich T.A."/>
        </authorList>
    </citation>
    <scope>NUCLEOTIDE SEQUENCE</scope>
</reference>
<dbReference type="Gene3D" id="2.60.40.10">
    <property type="entry name" value="Immunoglobulins"/>
    <property type="match status" value="1"/>
</dbReference>
<keyword evidence="8" id="KW-0732">Signal</keyword>
<dbReference type="CDD" id="cd00033">
    <property type="entry name" value="CCP"/>
    <property type="match status" value="1"/>
</dbReference>
<dbReference type="PROSITE" id="PS50923">
    <property type="entry name" value="SUSHI"/>
    <property type="match status" value="1"/>
</dbReference>
<accession>A0A336M8F3</accession>
<dbReference type="InterPro" id="IPR000436">
    <property type="entry name" value="Sushi_SCR_CCP_dom"/>
</dbReference>
<feature type="chain" id="PRO_5016391001" evidence="8">
    <location>
        <begin position="19"/>
        <end position="1215"/>
    </location>
</feature>
<dbReference type="AlphaFoldDB" id="A0A336M8F3"/>
<evidence type="ECO:0000259" key="11">
    <source>
        <dbReference type="PROSITE" id="PS51220"/>
    </source>
</evidence>
<dbReference type="PROSITE" id="PS51220">
    <property type="entry name" value="NIDO"/>
    <property type="match status" value="1"/>
</dbReference>
<feature type="domain" description="NIDO" evidence="11">
    <location>
        <begin position="206"/>
        <end position="372"/>
    </location>
</feature>
<evidence type="ECO:0000256" key="7">
    <source>
        <dbReference type="SAM" id="Phobius"/>
    </source>
</evidence>
<keyword evidence="4 7" id="KW-0472">Membrane</keyword>
<evidence type="ECO:0000256" key="8">
    <source>
        <dbReference type="SAM" id="SignalP"/>
    </source>
</evidence>
<dbReference type="InterPro" id="IPR013783">
    <property type="entry name" value="Ig-like_fold"/>
</dbReference>
<dbReference type="InterPro" id="IPR003886">
    <property type="entry name" value="NIDO_dom"/>
</dbReference>
<dbReference type="PANTHER" id="PTHR13802">
    <property type="entry name" value="MUCIN 4-RELATED"/>
    <property type="match status" value="1"/>
</dbReference>
<feature type="signal peptide" evidence="8">
    <location>
        <begin position="1"/>
        <end position="18"/>
    </location>
</feature>
<keyword evidence="5" id="KW-1015">Disulfide bond</keyword>
<dbReference type="InterPro" id="IPR035976">
    <property type="entry name" value="Sushi/SCR/CCP_sf"/>
</dbReference>
<dbReference type="InterPro" id="IPR056619">
    <property type="entry name" value="C8-3_MUC4"/>
</dbReference>
<dbReference type="PROSITE" id="PS50856">
    <property type="entry name" value="AMOP"/>
    <property type="match status" value="1"/>
</dbReference>
<dbReference type="VEuPathDB" id="VectorBase:CSON013620"/>
<dbReference type="SMART" id="SM00216">
    <property type="entry name" value="VWD"/>
    <property type="match status" value="1"/>
</dbReference>
<keyword evidence="3 7" id="KW-1133">Transmembrane helix</keyword>
<protein>
    <submittedName>
        <fullName evidence="13">CSON013620 protein</fullName>
    </submittedName>
</protein>
<evidence type="ECO:0000313" key="13">
    <source>
        <dbReference type="EMBL" id="SSX26602.1"/>
    </source>
</evidence>
<feature type="domain" description="VWFD" evidence="12">
    <location>
        <begin position="759"/>
        <end position="966"/>
    </location>
</feature>
<evidence type="ECO:0000256" key="2">
    <source>
        <dbReference type="ARBA" id="ARBA00022692"/>
    </source>
</evidence>
<dbReference type="GO" id="GO:0016020">
    <property type="term" value="C:membrane"/>
    <property type="evidence" value="ECO:0007669"/>
    <property type="project" value="UniProtKB-SubCell"/>
</dbReference>
<dbReference type="PANTHER" id="PTHR13802:SF52">
    <property type="entry name" value="MUCIN-4"/>
    <property type="match status" value="1"/>
</dbReference>
<dbReference type="Pfam" id="PF00094">
    <property type="entry name" value="VWD"/>
    <property type="match status" value="1"/>
</dbReference>
<dbReference type="SUPFAM" id="SSF57535">
    <property type="entry name" value="Complement control module/SCR domain"/>
    <property type="match status" value="1"/>
</dbReference>
<dbReference type="InterPro" id="IPR051495">
    <property type="entry name" value="Epithelial_Barrier/Signaling"/>
</dbReference>
<evidence type="ECO:0000256" key="4">
    <source>
        <dbReference type="ARBA" id="ARBA00023136"/>
    </source>
</evidence>
<feature type="transmembrane region" description="Helical" evidence="7">
    <location>
        <begin position="1127"/>
        <end position="1148"/>
    </location>
</feature>
<evidence type="ECO:0000256" key="3">
    <source>
        <dbReference type="ARBA" id="ARBA00022989"/>
    </source>
</evidence>
<dbReference type="InterPro" id="IPR014756">
    <property type="entry name" value="Ig_E-set"/>
</dbReference>
<organism evidence="13">
    <name type="scientific">Culicoides sonorensis</name>
    <name type="common">Biting midge</name>
    <dbReference type="NCBI Taxonomy" id="179676"/>
    <lineage>
        <taxon>Eukaryota</taxon>
        <taxon>Metazoa</taxon>
        <taxon>Ecdysozoa</taxon>
        <taxon>Arthropoda</taxon>
        <taxon>Hexapoda</taxon>
        <taxon>Insecta</taxon>
        <taxon>Pterygota</taxon>
        <taxon>Neoptera</taxon>
        <taxon>Endopterygota</taxon>
        <taxon>Diptera</taxon>
        <taxon>Nematocera</taxon>
        <taxon>Chironomoidea</taxon>
        <taxon>Ceratopogonidae</taxon>
        <taxon>Ceratopogoninae</taxon>
        <taxon>Culicoides</taxon>
        <taxon>Monoculicoides</taxon>
    </lineage>
</organism>
<dbReference type="OMA" id="GYIMNDK"/>
<dbReference type="SMART" id="SM00032">
    <property type="entry name" value="CCP"/>
    <property type="match status" value="1"/>
</dbReference>
<dbReference type="PROSITE" id="PS51233">
    <property type="entry name" value="VWFD"/>
    <property type="match status" value="1"/>
</dbReference>
<evidence type="ECO:0000259" key="12">
    <source>
        <dbReference type="PROSITE" id="PS51233"/>
    </source>
</evidence>
<comment type="caution">
    <text evidence="6">Lacks conserved residue(s) required for the propagation of feature annotation.</text>
</comment>
<dbReference type="GO" id="GO:0007160">
    <property type="term" value="P:cell-matrix adhesion"/>
    <property type="evidence" value="ECO:0007669"/>
    <property type="project" value="InterPro"/>
</dbReference>
<name>A0A336M8F3_CULSO</name>
<evidence type="ECO:0000256" key="1">
    <source>
        <dbReference type="ARBA" id="ARBA00004370"/>
    </source>
</evidence>
<dbReference type="SUPFAM" id="SSF81296">
    <property type="entry name" value="E set domains"/>
    <property type="match status" value="1"/>
</dbReference>
<dbReference type="Gene3D" id="2.10.70.10">
    <property type="entry name" value="Complement Module, domain 1"/>
    <property type="match status" value="1"/>
</dbReference>
<dbReference type="InterPro" id="IPR005533">
    <property type="entry name" value="AMOP_dom"/>
</dbReference>
<dbReference type="Pfam" id="PF23263">
    <property type="entry name" value="C8-3_MUC4"/>
    <property type="match status" value="1"/>
</dbReference>
<dbReference type="EMBL" id="UFQT01000693">
    <property type="protein sequence ID" value="SSX26602.1"/>
    <property type="molecule type" value="Genomic_DNA"/>
</dbReference>
<keyword evidence="2 7" id="KW-0812">Transmembrane</keyword>
<dbReference type="Pfam" id="PF00084">
    <property type="entry name" value="Sushi"/>
    <property type="match status" value="1"/>
</dbReference>
<comment type="subcellular location">
    <subcellularLocation>
        <location evidence="1">Membrane</location>
    </subcellularLocation>
</comment>
<proteinExistence type="predicted"/>
<dbReference type="Pfam" id="PF03782">
    <property type="entry name" value="AMOP"/>
    <property type="match status" value="1"/>
</dbReference>